<sequence length="253" mass="29360">MNIREYYELYWSGGGYLPPDSELLTFKRNFLFQAIKGSQDLSILDLGCGDGRVSAGFKREYTVFGIDISTKALLEAQKRGLLSVLYQDETLPFKDSTFDVIITFDILEHLFDPEHLLQEVRRVLKPKGLLLLAVPNAGMLYNRWYFLFTGQFRDFTAVSDRTMPGCSIQEHIRFFSRKGILTMLKRLGFAAEKAEYWFPRKFYRPGFSKFSFLGSMIILFRLEKLFPTLLAQVFFIKAGKQAADLNYKNTIRR</sequence>
<dbReference type="Pfam" id="PF13489">
    <property type="entry name" value="Methyltransf_23"/>
    <property type="match status" value="1"/>
</dbReference>
<organism evidence="1 2">
    <name type="scientific">candidate division TA06 bacterium</name>
    <dbReference type="NCBI Taxonomy" id="2250710"/>
    <lineage>
        <taxon>Bacteria</taxon>
        <taxon>Bacteria division TA06</taxon>
    </lineage>
</organism>
<accession>A0A933IA55</accession>
<keyword evidence="1" id="KW-0808">Transferase</keyword>
<dbReference type="GO" id="GO:0032259">
    <property type="term" value="P:methylation"/>
    <property type="evidence" value="ECO:0007669"/>
    <property type="project" value="UniProtKB-KW"/>
</dbReference>
<reference evidence="1" key="1">
    <citation type="submission" date="2020-07" db="EMBL/GenBank/DDBJ databases">
        <title>Huge and variable diversity of episymbiotic CPR bacteria and DPANN archaea in groundwater ecosystems.</title>
        <authorList>
            <person name="He C.Y."/>
            <person name="Keren R."/>
            <person name="Whittaker M."/>
            <person name="Farag I.F."/>
            <person name="Doudna J."/>
            <person name="Cate J.H.D."/>
            <person name="Banfield J.F."/>
        </authorList>
    </citation>
    <scope>NUCLEOTIDE SEQUENCE</scope>
    <source>
        <strain evidence="1">NC_groundwater_1520_Pr4_B-0.1um_53_5</strain>
    </source>
</reference>
<dbReference type="EMBL" id="JACQXR010000122">
    <property type="protein sequence ID" value="MBI4727402.1"/>
    <property type="molecule type" value="Genomic_DNA"/>
</dbReference>
<dbReference type="CDD" id="cd02440">
    <property type="entry name" value="AdoMet_MTases"/>
    <property type="match status" value="1"/>
</dbReference>
<dbReference type="PANTHER" id="PTHR43861">
    <property type="entry name" value="TRANS-ACONITATE 2-METHYLTRANSFERASE-RELATED"/>
    <property type="match status" value="1"/>
</dbReference>
<name>A0A933IA55_UNCT6</name>
<dbReference type="GO" id="GO:0008168">
    <property type="term" value="F:methyltransferase activity"/>
    <property type="evidence" value="ECO:0007669"/>
    <property type="project" value="UniProtKB-KW"/>
</dbReference>
<evidence type="ECO:0000313" key="1">
    <source>
        <dbReference type="EMBL" id="MBI4727402.1"/>
    </source>
</evidence>
<comment type="caution">
    <text evidence="1">The sequence shown here is derived from an EMBL/GenBank/DDBJ whole genome shotgun (WGS) entry which is preliminary data.</text>
</comment>
<evidence type="ECO:0000313" key="2">
    <source>
        <dbReference type="Proteomes" id="UP000736328"/>
    </source>
</evidence>
<dbReference type="Gene3D" id="3.40.50.150">
    <property type="entry name" value="Vaccinia Virus protein VP39"/>
    <property type="match status" value="1"/>
</dbReference>
<proteinExistence type="predicted"/>
<dbReference type="SUPFAM" id="SSF53335">
    <property type="entry name" value="S-adenosyl-L-methionine-dependent methyltransferases"/>
    <property type="match status" value="1"/>
</dbReference>
<dbReference type="AlphaFoldDB" id="A0A933IA55"/>
<dbReference type="InterPro" id="IPR029063">
    <property type="entry name" value="SAM-dependent_MTases_sf"/>
</dbReference>
<protein>
    <submittedName>
        <fullName evidence="1">Class I SAM-dependent methyltransferase</fullName>
    </submittedName>
</protein>
<keyword evidence="1" id="KW-0489">Methyltransferase</keyword>
<dbReference type="Proteomes" id="UP000736328">
    <property type="component" value="Unassembled WGS sequence"/>
</dbReference>
<gene>
    <name evidence="1" type="ORF">HY768_09340</name>
</gene>